<sequence>MAFKPRRDSRPLADRPRGAQMEASFFQGLSFLTKKEQGKVMGEFRRVLAEFKQQDAE</sequence>
<keyword evidence="2" id="KW-1185">Reference proteome</keyword>
<evidence type="ECO:0000313" key="2">
    <source>
        <dbReference type="Proteomes" id="UP000001804"/>
    </source>
</evidence>
<organism evidence="1 2">
    <name type="scientific">Escherichia phage SSL-2009a</name>
    <dbReference type="NCBI Taxonomy" id="2681619"/>
    <lineage>
        <taxon>Viruses</taxon>
        <taxon>Duplodnaviria</taxon>
        <taxon>Heunggongvirae</taxon>
        <taxon>Uroviricota</taxon>
        <taxon>Caudoviricetes</taxon>
        <taxon>Dhillonvirus</taxon>
        <taxon>Dhillonvirus SSL2009a</taxon>
    </lineage>
</organism>
<evidence type="ECO:0000313" key="1">
    <source>
        <dbReference type="EMBL" id="AGV55618.1"/>
    </source>
</evidence>
<protein>
    <submittedName>
        <fullName evidence="1">Uncharacterized protein</fullName>
    </submittedName>
</protein>
<dbReference type="RefSeq" id="YP_008550179.1">
    <property type="nucleotide sequence ID" value="NC_012223.2"/>
</dbReference>
<proteinExistence type="predicted"/>
<dbReference type="KEGG" id="vg:17860662"/>
<accession>T2DRH1</accession>
<name>T2DRH1_9CAUD</name>
<dbReference type="Proteomes" id="UP000001804">
    <property type="component" value="Segment"/>
</dbReference>
<reference evidence="1 2" key="1">
    <citation type="journal article" date="2010" name="Intervirology">
        <title>Characterization and Genome Sequencing of a Novel Coliphage Isolated from Engineered Escherichia coli.</title>
        <authorList>
            <person name="Li S."/>
            <person name="Liu L."/>
            <person name="Zhu J."/>
            <person name="Zou L."/>
            <person name="Li M."/>
            <person name="Cong Y."/>
            <person name="Rao X."/>
            <person name="Hu X."/>
            <person name="Zhou Y."/>
            <person name="Chen Z."/>
            <person name="Hu F."/>
        </authorList>
    </citation>
    <scope>NUCLEOTIDE SEQUENCE</scope>
</reference>
<dbReference type="EMBL" id="FJ750948">
    <property type="protein sequence ID" value="AGV55618.1"/>
    <property type="molecule type" value="Genomic_DNA"/>
</dbReference>
<dbReference type="GeneID" id="17860662"/>